<evidence type="ECO:0000259" key="8">
    <source>
        <dbReference type="PROSITE" id="PS50113"/>
    </source>
</evidence>
<dbReference type="SMART" id="SM00091">
    <property type="entry name" value="PAS"/>
    <property type="match status" value="3"/>
</dbReference>
<dbReference type="PANTHER" id="PTHR43304">
    <property type="entry name" value="PHYTOCHROME-LIKE PROTEIN CPH1"/>
    <property type="match status" value="1"/>
</dbReference>
<feature type="domain" description="PAC" evidence="8">
    <location>
        <begin position="454"/>
        <end position="504"/>
    </location>
</feature>
<name>A0A5D0MZG4_FLESI</name>
<dbReference type="GO" id="GO:0004673">
    <property type="term" value="F:protein histidine kinase activity"/>
    <property type="evidence" value="ECO:0007669"/>
    <property type="project" value="UniProtKB-EC"/>
</dbReference>
<keyword evidence="4" id="KW-0808">Transferase</keyword>
<dbReference type="NCBIfam" id="TIGR00229">
    <property type="entry name" value="sensory_box"/>
    <property type="match status" value="3"/>
</dbReference>
<keyword evidence="5" id="KW-0418">Kinase</keyword>
<dbReference type="PROSITE" id="PS50112">
    <property type="entry name" value="PAS"/>
    <property type="match status" value="3"/>
</dbReference>
<dbReference type="SUPFAM" id="SSF52172">
    <property type="entry name" value="CheY-like"/>
    <property type="match status" value="1"/>
</dbReference>
<dbReference type="PANTHER" id="PTHR43304:SF1">
    <property type="entry name" value="PAC DOMAIN-CONTAINING PROTEIN"/>
    <property type="match status" value="1"/>
</dbReference>
<evidence type="ECO:0000256" key="1">
    <source>
        <dbReference type="ARBA" id="ARBA00000085"/>
    </source>
</evidence>
<dbReference type="InterPro" id="IPR001610">
    <property type="entry name" value="PAC"/>
</dbReference>
<comment type="catalytic activity">
    <reaction evidence="1">
        <text>ATP + protein L-histidine = ADP + protein N-phospho-L-histidine.</text>
        <dbReference type="EC" id="2.7.13.3"/>
    </reaction>
</comment>
<evidence type="ECO:0000256" key="4">
    <source>
        <dbReference type="ARBA" id="ARBA00022679"/>
    </source>
</evidence>
<evidence type="ECO:0000313" key="9">
    <source>
        <dbReference type="EMBL" id="TYB37325.1"/>
    </source>
</evidence>
<dbReference type="RefSeq" id="WP_303699864.1">
    <property type="nucleotide sequence ID" value="NZ_VSIV01000002.1"/>
</dbReference>
<organism evidence="9 10">
    <name type="scientific">Flexistipes sinusarabici</name>
    <dbReference type="NCBI Taxonomy" id="2352"/>
    <lineage>
        <taxon>Bacteria</taxon>
        <taxon>Pseudomonadati</taxon>
        <taxon>Deferribacterota</taxon>
        <taxon>Deferribacteres</taxon>
        <taxon>Deferribacterales</taxon>
        <taxon>Flexistipitaceae</taxon>
        <taxon>Flexistipes</taxon>
    </lineage>
</organism>
<dbReference type="SMART" id="SM00086">
    <property type="entry name" value="PAC"/>
    <property type="match status" value="3"/>
</dbReference>
<evidence type="ECO:0000256" key="3">
    <source>
        <dbReference type="ARBA" id="ARBA00022553"/>
    </source>
</evidence>
<feature type="domain" description="PAS" evidence="7">
    <location>
        <begin position="253"/>
        <end position="302"/>
    </location>
</feature>
<feature type="domain" description="PAS" evidence="7">
    <location>
        <begin position="128"/>
        <end position="197"/>
    </location>
</feature>
<feature type="domain" description="PAC" evidence="8">
    <location>
        <begin position="326"/>
        <end position="378"/>
    </location>
</feature>
<dbReference type="Proteomes" id="UP000323337">
    <property type="component" value="Unassembled WGS sequence"/>
</dbReference>
<dbReference type="EMBL" id="VSIV01000002">
    <property type="protein sequence ID" value="TYB37325.1"/>
    <property type="molecule type" value="Genomic_DNA"/>
</dbReference>
<dbReference type="Pfam" id="PF13426">
    <property type="entry name" value="PAS_9"/>
    <property type="match status" value="1"/>
</dbReference>
<reference evidence="9 10" key="1">
    <citation type="submission" date="2019-08" db="EMBL/GenBank/DDBJ databases">
        <title>Genomic characterization of a novel candidate phylum (ARYD3) from a high temperature, high salinity tertiary oil reservoir in north central Oklahoma, USA.</title>
        <authorList>
            <person name="Youssef N.H."/>
            <person name="Yadav A."/>
            <person name="Elshahed M.S."/>
        </authorList>
    </citation>
    <scope>NUCLEOTIDE SEQUENCE [LARGE SCALE GENOMIC DNA]</scope>
    <source>
        <strain evidence="9">ARYD1</strain>
    </source>
</reference>
<evidence type="ECO:0000313" key="10">
    <source>
        <dbReference type="Proteomes" id="UP000323337"/>
    </source>
</evidence>
<dbReference type="Gene3D" id="3.30.450.20">
    <property type="entry name" value="PAS domain"/>
    <property type="match status" value="3"/>
</dbReference>
<feature type="coiled-coil region" evidence="6">
    <location>
        <begin position="492"/>
        <end position="530"/>
    </location>
</feature>
<protein>
    <recommendedName>
        <fullName evidence="2">histidine kinase</fullName>
        <ecNumber evidence="2">2.7.13.3</ecNumber>
    </recommendedName>
</protein>
<sequence length="558" mass="65035">MKRILLAVDDEKIFSSVKEILTGRYEICPFDSQATDKEYDLCITDSGFLSKHTEMLQKLKSNNENKYLPALLVINLNEAEFLKDDIKKYIDDVITTPVDEDELLFRVNRLLGINNTVIMYSQEFLERSKRLQEAMVECMPLAVYGLDEKGVVLSWNRAAEKMFGWRAEEVIGKRLPIVPPEKEDEFRSFVRRIISGESIVGVGLRRRRKDGTIFDCRLSTAPIRDEKNKIIGIMAAMEDITEEKRAEKIIQESEQKFRTLFHSIRDAILIADTDRNIIDCNEAFTDIFGYSLEDIKGKKTFYLYENMQQFEELGEAIKSHYGDKPFNYTVNYKRKDGSVFPGETGVFYLRDTQGNVTGFIGLIRDVSERVKREKKLKESEERFRNIVEGAPDPIFIQTDKKFSYLNPAACRLFGIKSPAELIGEPVMDRFHPDYHEIAIERIRALNERRRPVHDLLELRFIRADGSEVWVETAGEPIVYEDKNGALVFVRDISQRKAAEDELRKLKDNLERQVEEKTKELQERVAELERFHEATVNRELRMKELREEIKRLKVGIDRK</sequence>
<dbReference type="InterPro" id="IPR013767">
    <property type="entry name" value="PAS_fold"/>
</dbReference>
<accession>A0A5D0MZG4</accession>
<feature type="domain" description="PAC" evidence="8">
    <location>
        <begin position="200"/>
        <end position="252"/>
    </location>
</feature>
<proteinExistence type="predicted"/>
<evidence type="ECO:0000259" key="7">
    <source>
        <dbReference type="PROSITE" id="PS50112"/>
    </source>
</evidence>
<dbReference type="InterPro" id="IPR011006">
    <property type="entry name" value="CheY-like_superfamily"/>
</dbReference>
<dbReference type="CDD" id="cd00130">
    <property type="entry name" value="PAS"/>
    <property type="match status" value="3"/>
</dbReference>
<dbReference type="InterPro" id="IPR000700">
    <property type="entry name" value="PAS-assoc_C"/>
</dbReference>
<dbReference type="PROSITE" id="PS50113">
    <property type="entry name" value="PAC"/>
    <property type="match status" value="3"/>
</dbReference>
<keyword evidence="6" id="KW-0175">Coiled coil</keyword>
<dbReference type="AlphaFoldDB" id="A0A5D0MZG4"/>
<evidence type="ECO:0000256" key="2">
    <source>
        <dbReference type="ARBA" id="ARBA00012438"/>
    </source>
</evidence>
<evidence type="ECO:0000256" key="6">
    <source>
        <dbReference type="SAM" id="Coils"/>
    </source>
</evidence>
<dbReference type="InterPro" id="IPR052162">
    <property type="entry name" value="Sensor_kinase/Photoreceptor"/>
</dbReference>
<dbReference type="InterPro" id="IPR000014">
    <property type="entry name" value="PAS"/>
</dbReference>
<evidence type="ECO:0000256" key="5">
    <source>
        <dbReference type="ARBA" id="ARBA00022777"/>
    </source>
</evidence>
<keyword evidence="3" id="KW-0597">Phosphoprotein</keyword>
<comment type="caution">
    <text evidence="9">The sequence shown here is derived from an EMBL/GenBank/DDBJ whole genome shotgun (WGS) entry which is preliminary data.</text>
</comment>
<feature type="domain" description="PAS" evidence="7">
    <location>
        <begin position="379"/>
        <end position="449"/>
    </location>
</feature>
<dbReference type="Pfam" id="PF00989">
    <property type="entry name" value="PAS"/>
    <property type="match status" value="2"/>
</dbReference>
<dbReference type="InterPro" id="IPR035965">
    <property type="entry name" value="PAS-like_dom_sf"/>
</dbReference>
<dbReference type="EC" id="2.7.13.3" evidence="2"/>
<dbReference type="GO" id="GO:0006355">
    <property type="term" value="P:regulation of DNA-templated transcription"/>
    <property type="evidence" value="ECO:0007669"/>
    <property type="project" value="InterPro"/>
</dbReference>
<gene>
    <name evidence="9" type="ORF">FXF49_00040</name>
</gene>
<dbReference type="SUPFAM" id="SSF55785">
    <property type="entry name" value="PYP-like sensor domain (PAS domain)"/>
    <property type="match status" value="3"/>
</dbReference>